<name>G5IZC6_CROWT</name>
<comment type="caution">
    <text evidence="2">The sequence shown here is derived from an EMBL/GenBank/DDBJ whole genome shotgun (WGS) entry which is preliminary data.</text>
</comment>
<dbReference type="EMBL" id="AESD01000103">
    <property type="protein sequence ID" value="EHJ14722.1"/>
    <property type="molecule type" value="Genomic_DNA"/>
</dbReference>
<evidence type="ECO:0000256" key="1">
    <source>
        <dbReference type="SAM" id="MobiDB-lite"/>
    </source>
</evidence>
<organism evidence="2 3">
    <name type="scientific">Crocosphaera watsonii WH 0003</name>
    <dbReference type="NCBI Taxonomy" id="423471"/>
    <lineage>
        <taxon>Bacteria</taxon>
        <taxon>Bacillati</taxon>
        <taxon>Cyanobacteriota</taxon>
        <taxon>Cyanophyceae</taxon>
        <taxon>Oscillatoriophycideae</taxon>
        <taxon>Chroococcales</taxon>
        <taxon>Aphanothecaceae</taxon>
        <taxon>Crocosphaera</taxon>
    </lineage>
</organism>
<feature type="non-terminal residue" evidence="2">
    <location>
        <position position="1"/>
    </location>
</feature>
<evidence type="ECO:0000313" key="3">
    <source>
        <dbReference type="Proteomes" id="UP000003477"/>
    </source>
</evidence>
<gene>
    <name evidence="2" type="ORF">CWATWH0003_0619t4</name>
</gene>
<feature type="region of interest" description="Disordered" evidence="1">
    <location>
        <begin position="277"/>
        <end position="307"/>
    </location>
</feature>
<dbReference type="AlphaFoldDB" id="G5IZC6"/>
<reference evidence="2 3" key="1">
    <citation type="journal article" date="2011" name="Front. Microbiol.">
        <title>Two Strains of Crocosphaera watsonii with Highly Conserved Genomes are Distinguished by Strain-Specific Features.</title>
        <authorList>
            <person name="Bench S.R."/>
            <person name="Ilikchyan I.N."/>
            <person name="Tripp H.J."/>
            <person name="Zehr J.P."/>
        </authorList>
    </citation>
    <scope>NUCLEOTIDE SEQUENCE [LARGE SCALE GENOMIC DNA]</scope>
    <source>
        <strain evidence="2 3">WH 0003</strain>
    </source>
</reference>
<dbReference type="Proteomes" id="UP000003477">
    <property type="component" value="Unassembled WGS sequence"/>
</dbReference>
<proteinExistence type="predicted"/>
<sequence length="653" mass="75056">QLSQQLNYSQSLNQESHKINQQQVKLLQNYQQLQQLRDKKDPQGWQKLGTQLKDKVGQLWSSLNQWWQQRNQNLTQQKEDKQLAGNLRFFAHKIMGTVENNNQISGDKYTIEKQGDIYQLKSKQGSVLMKFKDKGVLGTHVIESNLSSEQKKDISKLGNFRKDPLFLSNNSQFYSQSSSSLNSLTEKPKLTNNFKQSFQGLKYIVDKKGSDINEINRGGLDIKTTNQGYDIRISRSDNGQLVASQRNNGQIQIPPTSTVDDAKNFQQIVNKALHRLSQQTSNSSQSLETNTVQTVQSPTPQISSSTQQTPLMVNEFSRKFLEPKWSDTSHQYLTTGFDKEIGHYTQDVPSEISLAVHNHLFRINDNYPPQSGEIALIARELDNYSVLAVANLAQDDRDRPLVNYRYFWLDNSPNNPNFDGIATLLNWWSEKGQPSPQLQSTSDILVNLENNQNTNFYNVSQIQETIQKPPLSQDEIVNIEQDDSIFGQNYLLLHDLASRQSQPHEKVSWAWNVTKLEEPDQFLVTKSPQSPLYFPEPSKQRNLPTSPQDYDKHISTLKSDFQTIFQELQKISQKMKRPINGIYRDYQIRTDQKGHMRIFRKSDPFVKLAEYKNGTISITNKATSQDIKALKEMVNQASKALNHQSHSNQSKKR</sequence>
<evidence type="ECO:0000313" key="2">
    <source>
        <dbReference type="EMBL" id="EHJ14722.1"/>
    </source>
</evidence>
<dbReference type="PATRIC" id="fig|423471.3.peg.569"/>
<protein>
    <submittedName>
        <fullName evidence="2">Uncharacterized protein</fullName>
    </submittedName>
</protein>
<accession>G5IZC6</accession>